<gene>
    <name evidence="2" type="ORF">Pla100_36820</name>
</gene>
<comment type="caution">
    <text evidence="2">The sequence shown here is derived from an EMBL/GenBank/DDBJ whole genome shotgun (WGS) entry which is preliminary data.</text>
</comment>
<dbReference type="EMBL" id="SJPM01000007">
    <property type="protein sequence ID" value="TWT95100.1"/>
    <property type="molecule type" value="Genomic_DNA"/>
</dbReference>
<keyword evidence="3" id="KW-1185">Reference proteome</keyword>
<organism evidence="2 3">
    <name type="scientific">Neorhodopirellula pilleata</name>
    <dbReference type="NCBI Taxonomy" id="2714738"/>
    <lineage>
        <taxon>Bacteria</taxon>
        <taxon>Pseudomonadati</taxon>
        <taxon>Planctomycetota</taxon>
        <taxon>Planctomycetia</taxon>
        <taxon>Pirellulales</taxon>
        <taxon>Pirellulaceae</taxon>
        <taxon>Neorhodopirellula</taxon>
    </lineage>
</organism>
<proteinExistence type="predicted"/>
<feature type="compositionally biased region" description="Low complexity" evidence="1">
    <location>
        <begin position="46"/>
        <end position="55"/>
    </location>
</feature>
<accession>A0A5C6A6S7</accession>
<dbReference type="Proteomes" id="UP000316213">
    <property type="component" value="Unassembled WGS sequence"/>
</dbReference>
<protein>
    <submittedName>
        <fullName evidence="2">Uncharacterized protein</fullName>
    </submittedName>
</protein>
<reference evidence="2 3" key="1">
    <citation type="submission" date="2019-02" db="EMBL/GenBank/DDBJ databases">
        <title>Deep-cultivation of Planctomycetes and their phenomic and genomic characterization uncovers novel biology.</title>
        <authorList>
            <person name="Wiegand S."/>
            <person name="Jogler M."/>
            <person name="Boedeker C."/>
            <person name="Pinto D."/>
            <person name="Vollmers J."/>
            <person name="Rivas-Marin E."/>
            <person name="Kohn T."/>
            <person name="Peeters S.H."/>
            <person name="Heuer A."/>
            <person name="Rast P."/>
            <person name="Oberbeckmann S."/>
            <person name="Bunk B."/>
            <person name="Jeske O."/>
            <person name="Meyerdierks A."/>
            <person name="Storesund J.E."/>
            <person name="Kallscheuer N."/>
            <person name="Luecker S."/>
            <person name="Lage O.M."/>
            <person name="Pohl T."/>
            <person name="Merkel B.J."/>
            <person name="Hornburger P."/>
            <person name="Mueller R.-W."/>
            <person name="Bruemmer F."/>
            <person name="Labrenz M."/>
            <person name="Spormann A.M."/>
            <person name="Op Den Camp H."/>
            <person name="Overmann J."/>
            <person name="Amann R."/>
            <person name="Jetten M.S.M."/>
            <person name="Mascher T."/>
            <person name="Medema M.H."/>
            <person name="Devos D.P."/>
            <person name="Kaster A.-K."/>
            <person name="Ovreas L."/>
            <person name="Rohde M."/>
            <person name="Galperin M.Y."/>
            <person name="Jogler C."/>
        </authorList>
    </citation>
    <scope>NUCLEOTIDE SEQUENCE [LARGE SCALE GENOMIC DNA]</scope>
    <source>
        <strain evidence="2 3">Pla100</strain>
    </source>
</reference>
<evidence type="ECO:0000256" key="1">
    <source>
        <dbReference type="SAM" id="MobiDB-lite"/>
    </source>
</evidence>
<name>A0A5C6A6S7_9BACT</name>
<feature type="region of interest" description="Disordered" evidence="1">
    <location>
        <begin position="1"/>
        <end position="55"/>
    </location>
</feature>
<dbReference type="AlphaFoldDB" id="A0A5C6A6S7"/>
<sequence>MALRESEGCIVPLKLEDQSSESKPGNAGAGKAAEPTRGPSGDPPNSVSDDGSLSSDSQHALACWCWWGAGCVNGASPVLGGTAGQLAMDQIL</sequence>
<evidence type="ECO:0000313" key="2">
    <source>
        <dbReference type="EMBL" id="TWT95100.1"/>
    </source>
</evidence>
<evidence type="ECO:0000313" key="3">
    <source>
        <dbReference type="Proteomes" id="UP000316213"/>
    </source>
</evidence>